<dbReference type="RefSeq" id="WP_345207315.1">
    <property type="nucleotide sequence ID" value="NZ_BAABGM010000019.1"/>
</dbReference>
<dbReference type="SUPFAM" id="SSF51735">
    <property type="entry name" value="NAD(P)-binding Rossmann-fold domains"/>
    <property type="match status" value="1"/>
</dbReference>
<evidence type="ECO:0000259" key="2">
    <source>
        <dbReference type="Pfam" id="PF02625"/>
    </source>
</evidence>
<dbReference type="InterPro" id="IPR052698">
    <property type="entry name" value="MoCofactor_Util/Proc"/>
</dbReference>
<dbReference type="NCBIfam" id="TIGR02964">
    <property type="entry name" value="xanthine_xdhC"/>
    <property type="match status" value="1"/>
</dbReference>
<protein>
    <submittedName>
        <fullName evidence="4">Xanthine dehydrogenase accessory protein XdhC</fullName>
    </submittedName>
</protein>
<reference evidence="5" key="1">
    <citation type="journal article" date="2019" name="Int. J. Syst. Evol. Microbiol.">
        <title>The Global Catalogue of Microorganisms (GCM) 10K type strain sequencing project: providing services to taxonomists for standard genome sequencing and annotation.</title>
        <authorList>
            <consortium name="The Broad Institute Genomics Platform"/>
            <consortium name="The Broad Institute Genome Sequencing Center for Infectious Disease"/>
            <person name="Wu L."/>
            <person name="Ma J."/>
        </authorList>
    </citation>
    <scope>NUCLEOTIDE SEQUENCE [LARGE SCALE GENOMIC DNA]</scope>
    <source>
        <strain evidence="5">JCM 17809</strain>
    </source>
</reference>
<dbReference type="PANTHER" id="PTHR30388:SF6">
    <property type="entry name" value="XANTHINE DEHYDROGENASE SUBUNIT A-RELATED"/>
    <property type="match status" value="1"/>
</dbReference>
<evidence type="ECO:0000256" key="1">
    <source>
        <dbReference type="SAM" id="MobiDB-lite"/>
    </source>
</evidence>
<sequence>MVWAAAVERLRRERRAGVLVTLLAVRGHAPRAAGAKMVVAADGTWGSIGGGNLEATAVARARAMLVEGSVAPEQLTLALSHRSRTEHGRQCCGGEVSILLEPLPVVAAVAVFGVGHVGLELARVLARHDLELHLVDSRAEQLTAERLSCLDDAVARVQVHHAVLPELVLAELPTGTHVVVMTHDHAEDAALCDAALRCDHLGTIGVIGSSAKAGRFRRVLTDDGHPPDAVARLRSPIGLPGFTGKEPAVIAVAVAAELLGRISAERAERSPPDQGPRDRESTTR</sequence>
<evidence type="ECO:0000313" key="4">
    <source>
        <dbReference type="EMBL" id="GAA4410055.1"/>
    </source>
</evidence>
<dbReference type="PANTHER" id="PTHR30388">
    <property type="entry name" value="ALDEHYDE OXIDOREDUCTASE MOLYBDENUM COFACTOR ASSEMBLY PROTEIN"/>
    <property type="match status" value="1"/>
</dbReference>
<gene>
    <name evidence="4" type="primary">xdhC</name>
    <name evidence="4" type="ORF">GCM10023168_29310</name>
</gene>
<keyword evidence="5" id="KW-1185">Reference proteome</keyword>
<evidence type="ECO:0000313" key="5">
    <source>
        <dbReference type="Proteomes" id="UP001500945"/>
    </source>
</evidence>
<feature type="domain" description="XdhC- CoxI" evidence="2">
    <location>
        <begin position="11"/>
        <end position="68"/>
    </location>
</feature>
<evidence type="ECO:0000259" key="3">
    <source>
        <dbReference type="Pfam" id="PF13478"/>
    </source>
</evidence>
<comment type="caution">
    <text evidence="4">The sequence shown here is derived from an EMBL/GenBank/DDBJ whole genome shotgun (WGS) entry which is preliminary data.</text>
</comment>
<proteinExistence type="predicted"/>
<accession>A0ABP8KM67</accession>
<dbReference type="InterPro" id="IPR027051">
    <property type="entry name" value="XdhC_Rossmann_dom"/>
</dbReference>
<dbReference type="EMBL" id="BAABGM010000019">
    <property type="protein sequence ID" value="GAA4410055.1"/>
    <property type="molecule type" value="Genomic_DNA"/>
</dbReference>
<dbReference type="InterPro" id="IPR036291">
    <property type="entry name" value="NAD(P)-bd_dom_sf"/>
</dbReference>
<dbReference type="Proteomes" id="UP001500945">
    <property type="component" value="Unassembled WGS sequence"/>
</dbReference>
<organism evidence="4 5">
    <name type="scientific">Fodinibacter luteus</name>
    <dbReference type="NCBI Taxonomy" id="552064"/>
    <lineage>
        <taxon>Bacteria</taxon>
        <taxon>Bacillati</taxon>
        <taxon>Actinomycetota</taxon>
        <taxon>Actinomycetes</taxon>
        <taxon>Micrococcales</taxon>
        <taxon>Intrasporangiaceae</taxon>
        <taxon>Fodinibacter (ex Wang et al. 2009)</taxon>
    </lineage>
</organism>
<dbReference type="Gene3D" id="3.40.50.720">
    <property type="entry name" value="NAD(P)-binding Rossmann-like Domain"/>
    <property type="match status" value="1"/>
</dbReference>
<feature type="region of interest" description="Disordered" evidence="1">
    <location>
        <begin position="263"/>
        <end position="284"/>
    </location>
</feature>
<name>A0ABP8KM67_9MICO</name>
<dbReference type="InterPro" id="IPR014308">
    <property type="entry name" value="Xanthine_DH_XdhC"/>
</dbReference>
<dbReference type="Pfam" id="PF13478">
    <property type="entry name" value="XdhC_C"/>
    <property type="match status" value="1"/>
</dbReference>
<feature type="domain" description="XdhC Rossmann" evidence="3">
    <location>
        <begin position="109"/>
        <end position="258"/>
    </location>
</feature>
<dbReference type="InterPro" id="IPR003777">
    <property type="entry name" value="XdhC_CoxI"/>
</dbReference>
<dbReference type="Pfam" id="PF02625">
    <property type="entry name" value="XdhC_CoxI"/>
    <property type="match status" value="1"/>
</dbReference>